<sequence length="432" mass="44553">MTAHANRRKHLLAMSTAAAGGALILCLCGGTAALAADAPQPTAPQPTATAQQPAAGGAAEKPAPAKPAATPRITLSPRDGARDVRTSGALQATAKDAALTEVTLTAADGSEVPGEISANGARWTPKKVLKPGTAYRLSATARAANGAVVTESAAFTTVAAHVLLADLQGNLAGATVGGGMYPSVSFDKPVRNKAAVEAAVKVTASDGQQVVGHWFGDRRLDLRPRTYFAPGTTVTVRMDLRGVESAPGVHGTADRVVSYTVARTQVSTVDTEAKTMTVVRDGRVVRTIPISAGSAEHPTYNGAMTITEKHTSMHMDGSTVGLVDKKGTADYDIPDVPHAMRLSDSGTFIHGNYWRPRSTFGSLNTSHGCVGLFDTKGGADAQADGAWFYDNSLVGDVVVVKGGATVKTIAADNGLNGWNTDWATWTAGSALR</sequence>
<dbReference type="InterPro" id="IPR041280">
    <property type="entry name" value="Big_10"/>
</dbReference>
<feature type="region of interest" description="Disordered" evidence="8">
    <location>
        <begin position="38"/>
        <end position="87"/>
    </location>
</feature>
<protein>
    <submittedName>
        <fullName evidence="11">Ig-like domain-containing protein</fullName>
    </submittedName>
</protein>
<evidence type="ECO:0000259" key="10">
    <source>
        <dbReference type="PROSITE" id="PS52029"/>
    </source>
</evidence>
<feature type="signal peptide" evidence="9">
    <location>
        <begin position="1"/>
        <end position="35"/>
    </location>
</feature>
<feature type="active site" description="Proton donor/acceptor" evidence="7">
    <location>
        <position position="350"/>
    </location>
</feature>
<evidence type="ECO:0000256" key="2">
    <source>
        <dbReference type="ARBA" id="ARBA00022679"/>
    </source>
</evidence>
<evidence type="ECO:0000256" key="3">
    <source>
        <dbReference type="ARBA" id="ARBA00022960"/>
    </source>
</evidence>
<accession>A0ABW2G939</accession>
<keyword evidence="2" id="KW-0808">Transferase</keyword>
<evidence type="ECO:0000313" key="11">
    <source>
        <dbReference type="EMBL" id="MFC7217300.1"/>
    </source>
</evidence>
<dbReference type="CDD" id="cd16913">
    <property type="entry name" value="YkuD_like"/>
    <property type="match status" value="1"/>
</dbReference>
<dbReference type="Gene3D" id="2.60.40.3710">
    <property type="match status" value="1"/>
</dbReference>
<feature type="chain" id="PRO_5046203704" evidence="9">
    <location>
        <begin position="36"/>
        <end position="432"/>
    </location>
</feature>
<evidence type="ECO:0000256" key="5">
    <source>
        <dbReference type="ARBA" id="ARBA00023315"/>
    </source>
</evidence>
<keyword evidence="5" id="KW-0012">Acyltransferase</keyword>
<dbReference type="SUPFAM" id="SSF141523">
    <property type="entry name" value="L,D-transpeptidase catalytic domain-like"/>
    <property type="match status" value="1"/>
</dbReference>
<reference evidence="12" key="1">
    <citation type="journal article" date="2019" name="Int. J. Syst. Evol. Microbiol.">
        <title>The Global Catalogue of Microorganisms (GCM) 10K type strain sequencing project: providing services to taxonomists for standard genome sequencing and annotation.</title>
        <authorList>
            <consortium name="The Broad Institute Genomics Platform"/>
            <consortium name="The Broad Institute Genome Sequencing Center for Infectious Disease"/>
            <person name="Wu L."/>
            <person name="Ma J."/>
        </authorList>
    </citation>
    <scope>NUCLEOTIDE SEQUENCE [LARGE SCALE GENOMIC DNA]</scope>
    <source>
        <strain evidence="12">CGMCC 1.13681</strain>
    </source>
</reference>
<feature type="active site" description="Nucleophile" evidence="7">
    <location>
        <position position="369"/>
    </location>
</feature>
<keyword evidence="4 7" id="KW-0573">Peptidoglycan synthesis</keyword>
<dbReference type="Pfam" id="PF03734">
    <property type="entry name" value="YkuD"/>
    <property type="match status" value="1"/>
</dbReference>
<dbReference type="Proteomes" id="UP001596413">
    <property type="component" value="Unassembled WGS sequence"/>
</dbReference>
<evidence type="ECO:0000256" key="9">
    <source>
        <dbReference type="SAM" id="SignalP"/>
    </source>
</evidence>
<dbReference type="RefSeq" id="WP_386411886.1">
    <property type="nucleotide sequence ID" value="NZ_JBHSZO010000004.1"/>
</dbReference>
<dbReference type="PANTHER" id="PTHR30582">
    <property type="entry name" value="L,D-TRANSPEPTIDASE"/>
    <property type="match status" value="1"/>
</dbReference>
<evidence type="ECO:0000256" key="6">
    <source>
        <dbReference type="ARBA" id="ARBA00023316"/>
    </source>
</evidence>
<evidence type="ECO:0000256" key="7">
    <source>
        <dbReference type="PROSITE-ProRule" id="PRU01373"/>
    </source>
</evidence>
<dbReference type="InterPro" id="IPR038063">
    <property type="entry name" value="Transpep_catalytic_dom"/>
</dbReference>
<dbReference type="InterPro" id="IPR050979">
    <property type="entry name" value="LD-transpeptidase"/>
</dbReference>
<organism evidence="11 12">
    <name type="scientific">Streptomyces polyrhachis</name>
    <dbReference type="NCBI Taxonomy" id="1282885"/>
    <lineage>
        <taxon>Bacteria</taxon>
        <taxon>Bacillati</taxon>
        <taxon>Actinomycetota</taxon>
        <taxon>Actinomycetes</taxon>
        <taxon>Kitasatosporales</taxon>
        <taxon>Streptomycetaceae</taxon>
        <taxon>Streptomyces</taxon>
    </lineage>
</organism>
<evidence type="ECO:0000256" key="4">
    <source>
        <dbReference type="ARBA" id="ARBA00022984"/>
    </source>
</evidence>
<dbReference type="Gene3D" id="2.40.440.10">
    <property type="entry name" value="L,D-transpeptidase catalytic domain-like"/>
    <property type="match status" value="1"/>
</dbReference>
<dbReference type="Pfam" id="PF17964">
    <property type="entry name" value="Big_10"/>
    <property type="match status" value="1"/>
</dbReference>
<evidence type="ECO:0000313" key="12">
    <source>
        <dbReference type="Proteomes" id="UP001596413"/>
    </source>
</evidence>
<dbReference type="InterPro" id="IPR006311">
    <property type="entry name" value="TAT_signal"/>
</dbReference>
<keyword evidence="3 7" id="KW-0133">Cell shape</keyword>
<keyword evidence="6 7" id="KW-0961">Cell wall biogenesis/degradation</keyword>
<proteinExistence type="predicted"/>
<gene>
    <name evidence="11" type="ORF">ACFQLX_03815</name>
</gene>
<keyword evidence="9" id="KW-0732">Signal</keyword>
<name>A0ABW2G939_9ACTN</name>
<feature type="compositionally biased region" description="Low complexity" evidence="8">
    <location>
        <begin position="38"/>
        <end position="71"/>
    </location>
</feature>
<evidence type="ECO:0000256" key="1">
    <source>
        <dbReference type="ARBA" id="ARBA00004752"/>
    </source>
</evidence>
<evidence type="ECO:0000256" key="8">
    <source>
        <dbReference type="SAM" id="MobiDB-lite"/>
    </source>
</evidence>
<comment type="caution">
    <text evidence="11">The sequence shown here is derived from an EMBL/GenBank/DDBJ whole genome shotgun (WGS) entry which is preliminary data.</text>
</comment>
<dbReference type="PANTHER" id="PTHR30582:SF2">
    <property type="entry name" value="L,D-TRANSPEPTIDASE YCIB-RELATED"/>
    <property type="match status" value="1"/>
</dbReference>
<comment type="pathway">
    <text evidence="1 7">Cell wall biogenesis; peptidoglycan biosynthesis.</text>
</comment>
<dbReference type="EMBL" id="JBHSZO010000004">
    <property type="protein sequence ID" value="MFC7217300.1"/>
    <property type="molecule type" value="Genomic_DNA"/>
</dbReference>
<dbReference type="PROSITE" id="PS52029">
    <property type="entry name" value="LD_TPASE"/>
    <property type="match status" value="1"/>
</dbReference>
<keyword evidence="12" id="KW-1185">Reference proteome</keyword>
<dbReference type="InterPro" id="IPR005490">
    <property type="entry name" value="LD_TPept_cat_dom"/>
</dbReference>
<dbReference type="PROSITE" id="PS51318">
    <property type="entry name" value="TAT"/>
    <property type="match status" value="1"/>
</dbReference>
<dbReference type="Gene3D" id="2.60.40.3780">
    <property type="match status" value="1"/>
</dbReference>
<feature type="domain" description="L,D-TPase catalytic" evidence="10">
    <location>
        <begin position="265"/>
        <end position="401"/>
    </location>
</feature>